<sequence>MEHYIRLSTRAVLCSYHFPAYLIWIFLACYPICAHTLTLLERLSENKLNHAQNQGRGHRLLGGTSNHQVNVHDAESSSLVGLRKWQSDFGGSYQHQFSAQSQAAYSQFSATAAYPTVNNTAGCCGVNTTSGSPICARWSGVDMRSTGSILYGSIEANMALNLPPSGGAVFYIGLYSNSPNWQEIDLGFATGQLNPLKPNNMYMAAASYFNGVLGPYSNINLGQWTDNTQIRNYRLNWTPTSLTWHVDGKAVYKMKNAQIVPNEPLSIRLILRPSTNKPLGLDSQASIPSVPNLHRMDTSIATSFTVKDTSASTIAAKTSWTSIHEGITVAGIRKSSVRGQNGAGTLVTQGPSLPAGWQQHQALPPPAGYMYIPFASSSSLFAPPYPQVAVGMPVPAQYQHAGQYTPPSTIEANLVLTGYEHAAPSAPPAPNNKKV</sequence>
<evidence type="ECO:0000313" key="3">
    <source>
        <dbReference type="EMBL" id="GAX73376.1"/>
    </source>
</evidence>
<accession>A0A250WRP6</accession>
<proteinExistence type="predicted"/>
<feature type="transmembrane region" description="Helical" evidence="1">
    <location>
        <begin position="20"/>
        <end position="40"/>
    </location>
</feature>
<evidence type="ECO:0000313" key="4">
    <source>
        <dbReference type="Proteomes" id="UP000232323"/>
    </source>
</evidence>
<protein>
    <recommendedName>
        <fullName evidence="2">GH16 domain-containing protein</fullName>
    </recommendedName>
</protein>
<dbReference type="Pfam" id="PF00722">
    <property type="entry name" value="Glyco_hydro_16"/>
    <property type="match status" value="1"/>
</dbReference>
<dbReference type="GO" id="GO:0005975">
    <property type="term" value="P:carbohydrate metabolic process"/>
    <property type="evidence" value="ECO:0007669"/>
    <property type="project" value="InterPro"/>
</dbReference>
<keyword evidence="1" id="KW-1133">Transmembrane helix</keyword>
<dbReference type="GO" id="GO:0004553">
    <property type="term" value="F:hydrolase activity, hydrolyzing O-glycosyl compounds"/>
    <property type="evidence" value="ECO:0007669"/>
    <property type="project" value="InterPro"/>
</dbReference>
<dbReference type="InterPro" id="IPR000757">
    <property type="entry name" value="Beta-glucanase-like"/>
</dbReference>
<dbReference type="EMBL" id="BEGY01000003">
    <property type="protein sequence ID" value="GAX73376.1"/>
    <property type="molecule type" value="Genomic_DNA"/>
</dbReference>
<name>A0A250WRP6_9CHLO</name>
<organism evidence="3 4">
    <name type="scientific">Chlamydomonas eustigma</name>
    <dbReference type="NCBI Taxonomy" id="1157962"/>
    <lineage>
        <taxon>Eukaryota</taxon>
        <taxon>Viridiplantae</taxon>
        <taxon>Chlorophyta</taxon>
        <taxon>core chlorophytes</taxon>
        <taxon>Chlorophyceae</taxon>
        <taxon>CS clade</taxon>
        <taxon>Chlamydomonadales</taxon>
        <taxon>Chlamydomonadaceae</taxon>
        <taxon>Chlamydomonas</taxon>
    </lineage>
</organism>
<dbReference type="SUPFAM" id="SSF49899">
    <property type="entry name" value="Concanavalin A-like lectins/glucanases"/>
    <property type="match status" value="1"/>
</dbReference>
<dbReference type="OrthoDB" id="4781at2759"/>
<feature type="domain" description="GH16" evidence="2">
    <location>
        <begin position="87"/>
        <end position="292"/>
    </location>
</feature>
<evidence type="ECO:0000259" key="2">
    <source>
        <dbReference type="PROSITE" id="PS51762"/>
    </source>
</evidence>
<dbReference type="PROSITE" id="PS51762">
    <property type="entry name" value="GH16_2"/>
    <property type="match status" value="1"/>
</dbReference>
<dbReference type="Gene3D" id="2.60.120.200">
    <property type="match status" value="1"/>
</dbReference>
<keyword evidence="4" id="KW-1185">Reference proteome</keyword>
<dbReference type="InterPro" id="IPR013320">
    <property type="entry name" value="ConA-like_dom_sf"/>
</dbReference>
<keyword evidence="1" id="KW-0812">Transmembrane</keyword>
<dbReference type="Proteomes" id="UP000232323">
    <property type="component" value="Unassembled WGS sequence"/>
</dbReference>
<keyword evidence="1" id="KW-0472">Membrane</keyword>
<gene>
    <name evidence="3" type="ORF">CEUSTIGMA_g829.t1</name>
</gene>
<dbReference type="PROSITE" id="PS51257">
    <property type="entry name" value="PROKAR_LIPOPROTEIN"/>
    <property type="match status" value="1"/>
</dbReference>
<dbReference type="AlphaFoldDB" id="A0A250WRP6"/>
<reference evidence="3 4" key="1">
    <citation type="submission" date="2017-08" db="EMBL/GenBank/DDBJ databases">
        <title>Acidophilic green algal genome provides insights into adaptation to an acidic environment.</title>
        <authorList>
            <person name="Hirooka S."/>
            <person name="Hirose Y."/>
            <person name="Kanesaki Y."/>
            <person name="Higuchi S."/>
            <person name="Fujiwara T."/>
            <person name="Onuma R."/>
            <person name="Era A."/>
            <person name="Ohbayashi R."/>
            <person name="Uzuka A."/>
            <person name="Nozaki H."/>
            <person name="Yoshikawa H."/>
            <person name="Miyagishima S.Y."/>
        </authorList>
    </citation>
    <scope>NUCLEOTIDE SEQUENCE [LARGE SCALE GENOMIC DNA]</scope>
    <source>
        <strain evidence="3 4">NIES-2499</strain>
    </source>
</reference>
<evidence type="ECO:0000256" key="1">
    <source>
        <dbReference type="SAM" id="Phobius"/>
    </source>
</evidence>
<comment type="caution">
    <text evidence="3">The sequence shown here is derived from an EMBL/GenBank/DDBJ whole genome shotgun (WGS) entry which is preliminary data.</text>
</comment>